<sequence length="190" mass="19928">MSDTSLTAGTLAHKKTLTPRVRISRFLLSILDPRAYLHGLRLLNHYNQTHVIPRRAVSFGPNAAVSPTCQFANPERITLGARAHIGAGCCIWAGPKLGRIEAGDDLLLGPNVMLTAANYRFRDGAPVSAQAMDEASIRIGNDVWIGAGATILPGARIGDGAVIAAGAVVTGSIEAGEIFAGIPARKVGQR</sequence>
<evidence type="ECO:0000313" key="5">
    <source>
        <dbReference type="EMBL" id="EPX77527.1"/>
    </source>
</evidence>
<dbReference type="CDD" id="cd04647">
    <property type="entry name" value="LbH_MAT_like"/>
    <property type="match status" value="1"/>
</dbReference>
<comment type="caution">
    <text evidence="5">The sequence shown here is derived from an EMBL/GenBank/DDBJ whole genome shotgun (WGS) entry which is preliminary data.</text>
</comment>
<dbReference type="PANTHER" id="PTHR23416:SF23">
    <property type="entry name" value="ACETYLTRANSFERASE C18B11.09C-RELATED"/>
    <property type="match status" value="1"/>
</dbReference>
<dbReference type="OrthoDB" id="9815592at2"/>
<dbReference type="GO" id="GO:0005829">
    <property type="term" value="C:cytosol"/>
    <property type="evidence" value="ECO:0007669"/>
    <property type="project" value="TreeGrafter"/>
</dbReference>
<reference evidence="6" key="1">
    <citation type="journal article" date="2013" name="Stand. Genomic Sci.">
        <title>Genome sequence of the Litoreibacter arenae type strain (DSM 19593(T)), a member of the Roseobacter clade isolated from sea sand.</title>
        <authorList>
            <person name="Riedel T."/>
            <person name="Fiebig A."/>
            <person name="Petersen J."/>
            <person name="Gronow S."/>
            <person name="Kyrpides N.C."/>
            <person name="Goker M."/>
            <person name="Klenk H.P."/>
        </authorList>
    </citation>
    <scope>NUCLEOTIDE SEQUENCE [LARGE SCALE GENOMIC DNA]</scope>
    <source>
        <strain evidence="6">DSM 19593</strain>
    </source>
</reference>
<evidence type="ECO:0008006" key="7">
    <source>
        <dbReference type="Google" id="ProtNLM"/>
    </source>
</evidence>
<dbReference type="AlphaFoldDB" id="S9QC59"/>
<name>S9QC59_9RHOB</name>
<evidence type="ECO:0000256" key="2">
    <source>
        <dbReference type="ARBA" id="ARBA00022679"/>
    </source>
</evidence>
<evidence type="ECO:0000256" key="4">
    <source>
        <dbReference type="ARBA" id="ARBA00023315"/>
    </source>
</evidence>
<dbReference type="PROSITE" id="PS00101">
    <property type="entry name" value="HEXAPEP_TRANSFERASES"/>
    <property type="match status" value="1"/>
</dbReference>
<comment type="similarity">
    <text evidence="1">Belongs to the transferase hexapeptide repeat family.</text>
</comment>
<dbReference type="SUPFAM" id="SSF51161">
    <property type="entry name" value="Trimeric LpxA-like enzymes"/>
    <property type="match status" value="1"/>
</dbReference>
<dbReference type="RefSeq" id="WP_021102598.1">
    <property type="nucleotide sequence ID" value="NZ_KE557314.1"/>
</dbReference>
<gene>
    <name evidence="5" type="ORF">thalar_03251</name>
</gene>
<dbReference type="InterPro" id="IPR051159">
    <property type="entry name" value="Hexapeptide_acetyltransf"/>
</dbReference>
<dbReference type="InterPro" id="IPR011004">
    <property type="entry name" value="Trimer_LpxA-like_sf"/>
</dbReference>
<keyword evidence="3" id="KW-0677">Repeat</keyword>
<organism evidence="5 6">
    <name type="scientific">Litoreibacter arenae DSM 19593</name>
    <dbReference type="NCBI Taxonomy" id="1123360"/>
    <lineage>
        <taxon>Bacteria</taxon>
        <taxon>Pseudomonadati</taxon>
        <taxon>Pseudomonadota</taxon>
        <taxon>Alphaproteobacteria</taxon>
        <taxon>Rhodobacterales</taxon>
        <taxon>Roseobacteraceae</taxon>
        <taxon>Litoreibacter</taxon>
    </lineage>
</organism>
<dbReference type="EMBL" id="AONI01000015">
    <property type="protein sequence ID" value="EPX77527.1"/>
    <property type="molecule type" value="Genomic_DNA"/>
</dbReference>
<keyword evidence="2" id="KW-0808">Transferase</keyword>
<protein>
    <recommendedName>
        <fullName evidence="7">Maltose O-acetyltransferase</fullName>
    </recommendedName>
</protein>
<dbReference type="HOGENOM" id="CLU_051638_7_3_5"/>
<dbReference type="InterPro" id="IPR001451">
    <property type="entry name" value="Hexapep"/>
</dbReference>
<dbReference type="STRING" id="1123360.thalar_03251"/>
<dbReference type="InterPro" id="IPR018357">
    <property type="entry name" value="Hexapep_transf_CS"/>
</dbReference>
<dbReference type="GO" id="GO:0008374">
    <property type="term" value="F:O-acyltransferase activity"/>
    <property type="evidence" value="ECO:0007669"/>
    <property type="project" value="TreeGrafter"/>
</dbReference>
<keyword evidence="4" id="KW-0012">Acyltransferase</keyword>
<dbReference type="eggNOG" id="COG0110">
    <property type="taxonomic scope" value="Bacteria"/>
</dbReference>
<keyword evidence="6" id="KW-1185">Reference proteome</keyword>
<dbReference type="Proteomes" id="UP000015351">
    <property type="component" value="Unassembled WGS sequence"/>
</dbReference>
<dbReference type="Pfam" id="PF00132">
    <property type="entry name" value="Hexapep"/>
    <property type="match status" value="1"/>
</dbReference>
<evidence type="ECO:0000256" key="3">
    <source>
        <dbReference type="ARBA" id="ARBA00022737"/>
    </source>
</evidence>
<dbReference type="PANTHER" id="PTHR23416">
    <property type="entry name" value="SIALIC ACID SYNTHASE-RELATED"/>
    <property type="match status" value="1"/>
</dbReference>
<proteinExistence type="inferred from homology"/>
<evidence type="ECO:0000256" key="1">
    <source>
        <dbReference type="ARBA" id="ARBA00007274"/>
    </source>
</evidence>
<dbReference type="Gene3D" id="2.160.10.10">
    <property type="entry name" value="Hexapeptide repeat proteins"/>
    <property type="match status" value="1"/>
</dbReference>
<evidence type="ECO:0000313" key="6">
    <source>
        <dbReference type="Proteomes" id="UP000015351"/>
    </source>
</evidence>
<accession>S9QC59</accession>